<evidence type="ECO:0000313" key="12">
    <source>
        <dbReference type="EMBL" id="KAL3421839.1"/>
    </source>
</evidence>
<keyword evidence="4 10" id="KW-1133">Transmembrane helix</keyword>
<dbReference type="SUPFAM" id="SSF81324">
    <property type="entry name" value="Voltage-gated potassium channels"/>
    <property type="match status" value="2"/>
</dbReference>
<feature type="transmembrane region" description="Helical" evidence="10">
    <location>
        <begin position="132"/>
        <end position="152"/>
    </location>
</feature>
<reference evidence="12 13" key="1">
    <citation type="submission" date="2024-06" db="EMBL/GenBank/DDBJ databases">
        <title>Complete genome of Phlyctema vagabunda strain 19-DSS-EL-015.</title>
        <authorList>
            <person name="Fiorenzani C."/>
        </authorList>
    </citation>
    <scope>NUCLEOTIDE SEQUENCE [LARGE SCALE GENOMIC DNA]</scope>
    <source>
        <strain evidence="12 13">19-DSS-EL-015</strain>
    </source>
</reference>
<evidence type="ECO:0000256" key="5">
    <source>
        <dbReference type="ARBA" id="ARBA00023065"/>
    </source>
</evidence>
<feature type="transmembrane region" description="Helical" evidence="10">
    <location>
        <begin position="362"/>
        <end position="382"/>
    </location>
</feature>
<evidence type="ECO:0000256" key="1">
    <source>
        <dbReference type="ARBA" id="ARBA00004141"/>
    </source>
</evidence>
<feature type="region of interest" description="Disordered" evidence="9">
    <location>
        <begin position="567"/>
        <end position="609"/>
    </location>
</feature>
<evidence type="ECO:0000256" key="10">
    <source>
        <dbReference type="SAM" id="Phobius"/>
    </source>
</evidence>
<keyword evidence="2 8" id="KW-0813">Transport</keyword>
<evidence type="ECO:0000256" key="9">
    <source>
        <dbReference type="SAM" id="MobiDB-lite"/>
    </source>
</evidence>
<keyword evidence="5 8" id="KW-0406">Ion transport</keyword>
<dbReference type="PANTHER" id="PTHR11003">
    <property type="entry name" value="POTASSIUM CHANNEL, SUBFAMILY K"/>
    <property type="match status" value="1"/>
</dbReference>
<feature type="transmembrane region" description="Helical" evidence="10">
    <location>
        <begin position="164"/>
        <end position="189"/>
    </location>
</feature>
<organism evidence="12 13">
    <name type="scientific">Phlyctema vagabunda</name>
    <dbReference type="NCBI Taxonomy" id="108571"/>
    <lineage>
        <taxon>Eukaryota</taxon>
        <taxon>Fungi</taxon>
        <taxon>Dikarya</taxon>
        <taxon>Ascomycota</taxon>
        <taxon>Pezizomycotina</taxon>
        <taxon>Leotiomycetes</taxon>
        <taxon>Helotiales</taxon>
        <taxon>Dermateaceae</taxon>
        <taxon>Phlyctema</taxon>
    </lineage>
</organism>
<name>A0ABR4PET9_9HELO</name>
<evidence type="ECO:0000256" key="7">
    <source>
        <dbReference type="ARBA" id="ARBA00023303"/>
    </source>
</evidence>
<keyword evidence="7 8" id="KW-0407">Ion channel</keyword>
<gene>
    <name evidence="12" type="ORF">PVAG01_05995</name>
</gene>
<protein>
    <submittedName>
        <fullName evidence="12">Outward-rectifier potassium channel TOK1</fullName>
    </submittedName>
</protein>
<comment type="caution">
    <text evidence="12">The sequence shown here is derived from an EMBL/GenBank/DDBJ whole genome shotgun (WGS) entry which is preliminary data.</text>
</comment>
<evidence type="ECO:0000259" key="11">
    <source>
        <dbReference type="Pfam" id="PF07885"/>
    </source>
</evidence>
<dbReference type="EMBL" id="JBFCZG010000005">
    <property type="protein sequence ID" value="KAL3421839.1"/>
    <property type="molecule type" value="Genomic_DNA"/>
</dbReference>
<feature type="compositionally biased region" description="Basic and acidic residues" evidence="9">
    <location>
        <begin position="13"/>
        <end position="24"/>
    </location>
</feature>
<feature type="transmembrane region" description="Helical" evidence="10">
    <location>
        <begin position="423"/>
        <end position="443"/>
    </location>
</feature>
<accession>A0ABR4PET9</accession>
<feature type="transmembrane region" description="Helical" evidence="10">
    <location>
        <begin position="210"/>
        <end position="227"/>
    </location>
</feature>
<proteinExistence type="inferred from homology"/>
<evidence type="ECO:0000256" key="2">
    <source>
        <dbReference type="ARBA" id="ARBA00022448"/>
    </source>
</evidence>
<dbReference type="PRINTS" id="PR01333">
    <property type="entry name" value="2POREKCHANEL"/>
</dbReference>
<sequence>MNDPGLDEPISSDAKDVENQHADGQQKIEDNEQAFLQPSRWWFASTAFPLIAGTFGPMASTFSICALAVKWRVYIPPGGVEEHGEYIQDPKWLVAINAVQLGIALISNLSLLMNMAERARFSIAQPITIVGWYLSSLTLIGLCACAAGPLKLEPSSEYAFTQAFYYALFSAGLYFVVATLMLITAWGAIRGHYDKQFQLTMSQRTLMLQTISYLVYLMIGALIFSHVESWEFLDAVYYANFSLLTIGIGDYSPMTHLGRSLLFPFAIGGIIILGLVVGSIRSLVLERGKEKMGSRMVEKHRRVVLSRMQKKGKGKILEPISDDKVGVTRSSTLGNMTEFERRQQEFELMRQVQDAAARNRRWTSLIISGTTWMFLWLVGAAIFQRCEKGQDWSYFGSLYFAYTSLLTIGYGDFYPQSNSGKPFFVFWSLLAIPSLTILISNMGDTIVKGIRDLTLWVGNITVLPGEQDFKTSLKNSIKKATPNRFFLHKPKKESDPQVQPAQEFSLSSSEQETHLHLLLIREIITVTGHLNSSPPKKYTFDEWARFLYLIGEEEGNAETHRKALKFKGSRRKREEEDEGLGDGPGTGAGQDDDAEGIKKWSWVGNRSPLMGTKDEAEWVLERLTATLEDELRVLHEGDEQQPQPGSSGNASRGSAGTSKRRPSSQSSTPCL</sequence>
<dbReference type="Gene3D" id="1.10.287.70">
    <property type="match status" value="2"/>
</dbReference>
<evidence type="ECO:0000256" key="4">
    <source>
        <dbReference type="ARBA" id="ARBA00022989"/>
    </source>
</evidence>
<evidence type="ECO:0000256" key="8">
    <source>
        <dbReference type="RuleBase" id="RU003857"/>
    </source>
</evidence>
<keyword evidence="3 8" id="KW-0812">Transmembrane</keyword>
<dbReference type="PANTHER" id="PTHR11003:SF301">
    <property type="entry name" value="POTASSIUM CHANNEL PROTEIN"/>
    <property type="match status" value="1"/>
</dbReference>
<feature type="transmembrane region" description="Helical" evidence="10">
    <location>
        <begin position="261"/>
        <end position="284"/>
    </location>
</feature>
<feature type="compositionally biased region" description="Low complexity" evidence="9">
    <location>
        <begin position="645"/>
        <end position="657"/>
    </location>
</feature>
<feature type="domain" description="Potassium channel" evidence="11">
    <location>
        <begin position="214"/>
        <end position="284"/>
    </location>
</feature>
<dbReference type="InterPro" id="IPR013099">
    <property type="entry name" value="K_chnl_dom"/>
</dbReference>
<comment type="subcellular location">
    <subcellularLocation>
        <location evidence="1">Membrane</location>
        <topology evidence="1">Multi-pass membrane protein</topology>
    </subcellularLocation>
</comment>
<feature type="domain" description="Potassium channel" evidence="11">
    <location>
        <begin position="372"/>
        <end position="447"/>
    </location>
</feature>
<evidence type="ECO:0000256" key="3">
    <source>
        <dbReference type="ARBA" id="ARBA00022692"/>
    </source>
</evidence>
<keyword evidence="6 10" id="KW-0472">Membrane</keyword>
<feature type="region of interest" description="Disordered" evidence="9">
    <location>
        <begin position="1"/>
        <end position="24"/>
    </location>
</feature>
<dbReference type="GO" id="GO:0034220">
    <property type="term" value="P:monoatomic ion transmembrane transport"/>
    <property type="evidence" value="ECO:0007669"/>
    <property type="project" value="UniProtKB-KW"/>
</dbReference>
<evidence type="ECO:0000256" key="6">
    <source>
        <dbReference type="ARBA" id="ARBA00023136"/>
    </source>
</evidence>
<dbReference type="Proteomes" id="UP001629113">
    <property type="component" value="Unassembled WGS sequence"/>
</dbReference>
<dbReference type="InterPro" id="IPR003280">
    <property type="entry name" value="2pore_dom_K_chnl"/>
</dbReference>
<feature type="region of interest" description="Disordered" evidence="9">
    <location>
        <begin position="631"/>
        <end position="671"/>
    </location>
</feature>
<feature type="transmembrane region" description="Helical" evidence="10">
    <location>
        <begin position="41"/>
        <end position="69"/>
    </location>
</feature>
<feature type="transmembrane region" description="Helical" evidence="10">
    <location>
        <begin position="394"/>
        <end position="411"/>
    </location>
</feature>
<dbReference type="Pfam" id="PF07885">
    <property type="entry name" value="Ion_trans_2"/>
    <property type="match status" value="2"/>
</dbReference>
<evidence type="ECO:0000313" key="13">
    <source>
        <dbReference type="Proteomes" id="UP001629113"/>
    </source>
</evidence>
<comment type="similarity">
    <text evidence="8">Belongs to the two pore domain potassium channel (TC 1.A.1.8) family.</text>
</comment>
<keyword evidence="13" id="KW-1185">Reference proteome</keyword>